<proteinExistence type="predicted"/>
<dbReference type="AlphaFoldDB" id="A0A162N104"/>
<accession>A0A162N104</accession>
<dbReference type="RefSeq" id="WP_068747355.1">
    <property type="nucleotide sequence ID" value="NZ_LOHZ01000015.1"/>
</dbReference>
<evidence type="ECO:0000313" key="2">
    <source>
        <dbReference type="EMBL" id="KYO68653.1"/>
    </source>
</evidence>
<dbReference type="EMBL" id="LOHZ01000015">
    <property type="protein sequence ID" value="KYO68653.1"/>
    <property type="molecule type" value="Genomic_DNA"/>
</dbReference>
<sequence length="162" mass="16597">MAVKTVIGVFENKQQAEKAVNALRNSGFDTNEISIVAKGGKKNNGNNGDEETLEMDTLTDGTATGGVIGGLAGLAIGAGALAIPGIGPLFAAGPIAGLLSGAATGGIAGSLIDWGIPAERGRYYEEEVKKGKMLTVIRAHEQKVQQAADLLRQNGAKDVETH</sequence>
<dbReference type="Proteomes" id="UP000075737">
    <property type="component" value="Unassembled WGS sequence"/>
</dbReference>
<name>A0A162N104_9FIRM</name>
<dbReference type="PANTHER" id="PTHR36109">
    <property type="entry name" value="MEMBRANE PROTEIN-RELATED"/>
    <property type="match status" value="1"/>
</dbReference>
<feature type="domain" description="General stress protein 17M-like" evidence="1">
    <location>
        <begin position="6"/>
        <end position="74"/>
    </location>
</feature>
<dbReference type="InterPro" id="IPR052948">
    <property type="entry name" value="Low_temp-induced_all0457"/>
</dbReference>
<dbReference type="Pfam" id="PF11181">
    <property type="entry name" value="YflT"/>
    <property type="match status" value="1"/>
</dbReference>
<gene>
    <name evidence="2" type="ORF">ATZ99_01620</name>
</gene>
<comment type="caution">
    <text evidence="2">The sequence shown here is derived from an EMBL/GenBank/DDBJ whole genome shotgun (WGS) entry which is preliminary data.</text>
</comment>
<evidence type="ECO:0000259" key="1">
    <source>
        <dbReference type="Pfam" id="PF11181"/>
    </source>
</evidence>
<dbReference type="InterPro" id="IPR025889">
    <property type="entry name" value="GSP17M-like_dom"/>
</dbReference>
<organism evidence="2 3">
    <name type="scientific">Thermovenabulum gondwanense</name>
    <dbReference type="NCBI Taxonomy" id="520767"/>
    <lineage>
        <taxon>Bacteria</taxon>
        <taxon>Bacillati</taxon>
        <taxon>Bacillota</taxon>
        <taxon>Clostridia</taxon>
        <taxon>Thermosediminibacterales</taxon>
        <taxon>Thermosediminibacteraceae</taxon>
        <taxon>Thermovenabulum</taxon>
    </lineage>
</organism>
<dbReference type="PANTHER" id="PTHR36109:SF2">
    <property type="entry name" value="MEMBRANE PROTEIN"/>
    <property type="match status" value="1"/>
</dbReference>
<evidence type="ECO:0000313" key="3">
    <source>
        <dbReference type="Proteomes" id="UP000075737"/>
    </source>
</evidence>
<dbReference type="STRING" id="520767.ATZ99_01620"/>
<dbReference type="PATRIC" id="fig|520767.4.peg.169"/>
<dbReference type="OrthoDB" id="514402at2"/>
<protein>
    <recommendedName>
        <fullName evidence="1">General stress protein 17M-like domain-containing protein</fullName>
    </recommendedName>
</protein>
<reference evidence="2 3" key="1">
    <citation type="submission" date="2015-12" db="EMBL/GenBank/DDBJ databases">
        <title>Draft genome of Thermovenabulum gondwanense isolated from a red thermophilic microbial mat colonisisng an outflow channel of a bore well.</title>
        <authorList>
            <person name="Patel B.K."/>
        </authorList>
    </citation>
    <scope>NUCLEOTIDE SEQUENCE [LARGE SCALE GENOMIC DNA]</scope>
    <source>
        <strain evidence="2 3">R270</strain>
    </source>
</reference>
<keyword evidence="3" id="KW-1185">Reference proteome</keyword>